<keyword evidence="1" id="KW-0732">Signal</keyword>
<name>A0A218XLJ2_PUNGR</name>
<dbReference type="EMBL" id="PGOL01001112">
    <property type="protein sequence ID" value="PKI60757.1"/>
    <property type="molecule type" value="Genomic_DNA"/>
</dbReference>
<dbReference type="AlphaFoldDB" id="A0A218XLJ2"/>
<feature type="chain" id="PRO_5014072011" evidence="1">
    <location>
        <begin position="39"/>
        <end position="221"/>
    </location>
</feature>
<dbReference type="GeneID" id="116209701"/>
<gene>
    <name evidence="2" type="ORF">CDL15_Pgr029071</name>
    <name evidence="3" type="ORF">CRG98_018840</name>
</gene>
<evidence type="ECO:0000256" key="1">
    <source>
        <dbReference type="SAM" id="SignalP"/>
    </source>
</evidence>
<dbReference type="Proteomes" id="UP000197138">
    <property type="component" value="Unassembled WGS sequence"/>
</dbReference>
<accession>A0A218XLJ2</accession>
<keyword evidence="5" id="KW-1185">Reference proteome</keyword>
<dbReference type="STRING" id="22663.A0A218XLJ2"/>
<evidence type="ECO:0000313" key="2">
    <source>
        <dbReference type="EMBL" id="OWM85648.1"/>
    </source>
</evidence>
<dbReference type="EMBL" id="MTKT01001158">
    <property type="protein sequence ID" value="OWM85648.1"/>
    <property type="molecule type" value="Genomic_DNA"/>
</dbReference>
<reference evidence="3 5" key="3">
    <citation type="submission" date="2017-11" db="EMBL/GenBank/DDBJ databases">
        <title>De-novo sequencing of pomegranate (Punica granatum L.) genome.</title>
        <authorList>
            <person name="Akparov Z."/>
            <person name="Amiraslanov A."/>
            <person name="Hajiyeva S."/>
            <person name="Abbasov M."/>
            <person name="Kaur K."/>
            <person name="Hamwieh A."/>
            <person name="Solovyev V."/>
            <person name="Salamov A."/>
            <person name="Braich B."/>
            <person name="Kosarev P."/>
            <person name="Mahmoud A."/>
            <person name="Hajiyev E."/>
            <person name="Babayeva S."/>
            <person name="Izzatullayeva V."/>
            <person name="Mammadov A."/>
            <person name="Mammadov A."/>
            <person name="Sharifova S."/>
            <person name="Ojaghi J."/>
            <person name="Eynullazada K."/>
            <person name="Bayramov B."/>
            <person name="Abdulazimova A."/>
            <person name="Shahmuradov I."/>
        </authorList>
    </citation>
    <scope>NUCLEOTIDE SEQUENCE [LARGE SCALE GENOMIC DNA]</scope>
    <source>
        <strain evidence="3">AG2017</strain>
        <strain evidence="5">cv. AG2017</strain>
        <tissue evidence="3">Leaf</tissue>
    </source>
</reference>
<comment type="caution">
    <text evidence="2">The sequence shown here is derived from an EMBL/GenBank/DDBJ whole genome shotgun (WGS) entry which is preliminary data.</text>
</comment>
<dbReference type="Proteomes" id="UP000233551">
    <property type="component" value="Unassembled WGS sequence"/>
</dbReference>
<evidence type="ECO:0000313" key="4">
    <source>
        <dbReference type="Proteomes" id="UP000197138"/>
    </source>
</evidence>
<protein>
    <submittedName>
        <fullName evidence="2">Uncharacterized protein</fullName>
    </submittedName>
</protein>
<sequence length="221" mass="24044">MSHTSRSFGSSVNTFITMIMMILCIAFCLLGANSVAAAQEDVLNPETPISREDLVKIAGYGEDKLSTVLITGSVLCDEAAGRLNDNGDDEARTLPRPQPVSGALVAVNCQMGDTPRGRPCRTRGITDENGDFSIDLPSHLHATPNLHRRCSVRLLRIPKDSQCGPTYLHGHRLIKLWSVGDGVRTYSAGSIRLMKPNRKRPSQAQIINGSKSRVHGDVVDR</sequence>
<dbReference type="OrthoDB" id="744797at2759"/>
<dbReference type="PANTHER" id="PTHR47273">
    <property type="entry name" value="EXPRESSED PROTEIN"/>
    <property type="match status" value="1"/>
</dbReference>
<reference evidence="4" key="1">
    <citation type="journal article" date="2017" name="Plant J.">
        <title>The pomegranate (Punica granatum L.) genome and the genomics of punicalagin biosynthesis.</title>
        <authorList>
            <person name="Qin G."/>
            <person name="Xu C."/>
            <person name="Ming R."/>
            <person name="Tang H."/>
            <person name="Guyot R."/>
            <person name="Kramer E.M."/>
            <person name="Hu Y."/>
            <person name="Yi X."/>
            <person name="Qi Y."/>
            <person name="Xu X."/>
            <person name="Gao Z."/>
            <person name="Pan H."/>
            <person name="Jian J."/>
            <person name="Tian Y."/>
            <person name="Yue Z."/>
            <person name="Xu Y."/>
        </authorList>
    </citation>
    <scope>NUCLEOTIDE SEQUENCE [LARGE SCALE GENOMIC DNA]</scope>
    <source>
        <strain evidence="4">cv. Dabenzi</strain>
    </source>
</reference>
<dbReference type="PANTHER" id="PTHR47273:SF6">
    <property type="entry name" value="POLLEN OLE E 1 ALLERGEN AND EXTENSIN FAMILY PROTEIN"/>
    <property type="match status" value="1"/>
</dbReference>
<organism evidence="2 4">
    <name type="scientific">Punica granatum</name>
    <name type="common">Pomegranate</name>
    <dbReference type="NCBI Taxonomy" id="22663"/>
    <lineage>
        <taxon>Eukaryota</taxon>
        <taxon>Viridiplantae</taxon>
        <taxon>Streptophyta</taxon>
        <taxon>Embryophyta</taxon>
        <taxon>Tracheophyta</taxon>
        <taxon>Spermatophyta</taxon>
        <taxon>Magnoliopsida</taxon>
        <taxon>eudicotyledons</taxon>
        <taxon>Gunneridae</taxon>
        <taxon>Pentapetalae</taxon>
        <taxon>rosids</taxon>
        <taxon>malvids</taxon>
        <taxon>Myrtales</taxon>
        <taxon>Lythraceae</taxon>
        <taxon>Punica</taxon>
    </lineage>
</organism>
<proteinExistence type="predicted"/>
<reference evidence="2" key="2">
    <citation type="submission" date="2017-06" db="EMBL/GenBank/DDBJ databases">
        <title>The pomegranate genome and the genomics of punicalagin biosynthesis.</title>
        <authorList>
            <person name="Xu C."/>
        </authorList>
    </citation>
    <scope>NUCLEOTIDE SEQUENCE [LARGE SCALE GENOMIC DNA]</scope>
    <source>
        <tissue evidence="2">Fresh leaf</tissue>
    </source>
</reference>
<dbReference type="Pfam" id="PF01190">
    <property type="entry name" value="Pollen_Ole_e_1"/>
    <property type="match status" value="1"/>
</dbReference>
<feature type="signal peptide" evidence="1">
    <location>
        <begin position="1"/>
        <end position="38"/>
    </location>
</feature>
<evidence type="ECO:0000313" key="5">
    <source>
        <dbReference type="Proteomes" id="UP000233551"/>
    </source>
</evidence>
<evidence type="ECO:0000313" key="3">
    <source>
        <dbReference type="EMBL" id="PKI60757.1"/>
    </source>
</evidence>